<evidence type="ECO:0000313" key="2">
    <source>
        <dbReference type="Proteomes" id="UP000831701"/>
    </source>
</evidence>
<dbReference type="Proteomes" id="UP000831701">
    <property type="component" value="Chromosome 14"/>
</dbReference>
<gene>
    <name evidence="1" type="ORF">L3Q82_001817</name>
</gene>
<accession>A0ACB8W4P1</accession>
<proteinExistence type="predicted"/>
<name>A0ACB8W4P1_9TELE</name>
<organism evidence="1 2">
    <name type="scientific">Scortum barcoo</name>
    <name type="common">barcoo grunter</name>
    <dbReference type="NCBI Taxonomy" id="214431"/>
    <lineage>
        <taxon>Eukaryota</taxon>
        <taxon>Metazoa</taxon>
        <taxon>Chordata</taxon>
        <taxon>Craniata</taxon>
        <taxon>Vertebrata</taxon>
        <taxon>Euteleostomi</taxon>
        <taxon>Actinopterygii</taxon>
        <taxon>Neopterygii</taxon>
        <taxon>Teleostei</taxon>
        <taxon>Neoteleostei</taxon>
        <taxon>Acanthomorphata</taxon>
        <taxon>Eupercaria</taxon>
        <taxon>Centrarchiformes</taxon>
        <taxon>Terapontoidei</taxon>
        <taxon>Terapontidae</taxon>
        <taxon>Scortum</taxon>
    </lineage>
</organism>
<sequence length="907" mass="99696">MCGVFLVRFRWEGVCYEDGRMEFPDHSRHLLQCLSEQRHQGFLCDSTVLVGDAQFRAHRAVLASCSMYFHLFYKDQLDKRDVVHLNSDIVTAPAFSLLLEFMYEGKLQFQDLPVEDVLAAASYLHMYDIVKVCKKRLKQKATAEADSTRREDDGGSSCSDKADSLSDGSTDRPATADLLHSDEEEEGREAEGGPLWLRLPSADRPGTPAMATTSPGHGEAEMQGGEGLGEGGKILSPAGSPTSSTGSLSQRSHRSVSSRGGRRGRRVSNDAADCVLDLSVKPMAGSNHSNHHQSYFSGAATPDSLQSPLAVRVKVERGVASDEEEELGGGDYDMEHSGITKATIPSANGGLTHHGVGGPLSAQRRLGLEAHLSALREASLASELEREEKPSATADDEDILGGENERAQAEAASMHDSSLLPYVSNMLSAQHTQIFMCPLCNKVFPSPHILQLHLSSHFREQEGIRSKPAGDVNVPTCTICSKTFSCMYTLKRHERTHSGEKPYTCTTCGKSFQYSHNLSRHAVVHTREKPHACKWCERRFTQSGDLYRHIRKFHCELVNSLSVKSEPLALPNVTGQTTKSGSQAHHEQKNIKDRYVARIGVTRGPTLEPGLTRGWGSQASAWWPGLCPRDPAGLSPKWRRGPIRLPVGSPPAGSSLRGAGPSTTLELPRVSGGELVWACLIAPQLSRHVLEFTPVNERVASLRLRVGDRSLAVVCAYGPNSSTEYLRPSWSPWEGYLIVLRLGTPLFYWGTSSAHVGNNSDTWRGVIGRNGLPDLNPSGVLLLDFCASHSLSITNTMFEHKGVHQCTWHQDTLGGRSMIDFVVVSSDLRPYVLDTRVKRGAELSTDHHLVVSWIRWQRRKLDRPGRPKRAYCEGLLGTPLAEPSVREVFNSHLRKSFSQIPREAGGH</sequence>
<comment type="caution">
    <text evidence="1">The sequence shown here is derived from an EMBL/GenBank/DDBJ whole genome shotgun (WGS) entry which is preliminary data.</text>
</comment>
<protein>
    <submittedName>
        <fullName evidence="1">Uncharacterized protein</fullName>
    </submittedName>
</protein>
<reference evidence="1" key="1">
    <citation type="submission" date="2022-04" db="EMBL/GenBank/DDBJ databases">
        <title>Jade perch genome.</title>
        <authorList>
            <person name="Chao B."/>
        </authorList>
    </citation>
    <scope>NUCLEOTIDE SEQUENCE</scope>
    <source>
        <strain evidence="1">CB-2022</strain>
    </source>
</reference>
<dbReference type="EMBL" id="CM041544">
    <property type="protein sequence ID" value="KAI3362764.1"/>
    <property type="molecule type" value="Genomic_DNA"/>
</dbReference>
<evidence type="ECO:0000313" key="1">
    <source>
        <dbReference type="EMBL" id="KAI3362764.1"/>
    </source>
</evidence>
<keyword evidence="2" id="KW-1185">Reference proteome</keyword>